<reference evidence="2 3" key="1">
    <citation type="submission" date="2018-03" db="EMBL/GenBank/DDBJ databases">
        <title>The draft genome of Zobellella sp. 59N8.</title>
        <authorList>
            <person name="Liu L."/>
            <person name="Li L."/>
            <person name="Zhang X."/>
            <person name="Liang L."/>
            <person name="Wang T."/>
        </authorList>
    </citation>
    <scope>NUCLEOTIDE SEQUENCE [LARGE SCALE GENOMIC DNA]</scope>
    <source>
        <strain evidence="2 3">59N8</strain>
    </source>
</reference>
<protein>
    <recommendedName>
        <fullName evidence="4">DUF1145 domain-containing protein</fullName>
    </recommendedName>
</protein>
<feature type="transmembrane region" description="Helical" evidence="1">
    <location>
        <begin position="7"/>
        <end position="24"/>
    </location>
</feature>
<gene>
    <name evidence="2" type="ORF">C7H85_14080</name>
</gene>
<keyword evidence="1" id="KW-1133">Transmembrane helix</keyword>
<dbReference type="EMBL" id="PXYG01000006">
    <property type="protein sequence ID" value="PSJ44448.1"/>
    <property type="molecule type" value="Genomic_DNA"/>
</dbReference>
<proteinExistence type="predicted"/>
<dbReference type="InterPro" id="IPR009525">
    <property type="entry name" value="DUF1145"/>
</dbReference>
<organism evidence="2 3">
    <name type="scientific">Zobellella endophytica</name>
    <dbReference type="NCBI Taxonomy" id="2116700"/>
    <lineage>
        <taxon>Bacteria</taxon>
        <taxon>Pseudomonadati</taxon>
        <taxon>Pseudomonadota</taxon>
        <taxon>Gammaproteobacteria</taxon>
        <taxon>Aeromonadales</taxon>
        <taxon>Aeromonadaceae</taxon>
        <taxon>Zobellella</taxon>
    </lineage>
</organism>
<feature type="transmembrane region" description="Helical" evidence="1">
    <location>
        <begin position="36"/>
        <end position="53"/>
    </location>
</feature>
<evidence type="ECO:0000313" key="3">
    <source>
        <dbReference type="Proteomes" id="UP000240243"/>
    </source>
</evidence>
<keyword evidence="1" id="KW-0472">Membrane</keyword>
<evidence type="ECO:0008006" key="4">
    <source>
        <dbReference type="Google" id="ProtNLM"/>
    </source>
</evidence>
<keyword evidence="1" id="KW-0812">Transmembrane</keyword>
<dbReference type="RefSeq" id="WP_106730332.1">
    <property type="nucleotide sequence ID" value="NZ_PXYG01000006.1"/>
</dbReference>
<dbReference type="AlphaFoldDB" id="A0A2P7R2L9"/>
<sequence length="93" mass="10685">MRILNILMRLVMLVFWGGIVYALFGPEIEEVGSMPLILGGVVLFMHLLQVLMLRQVAGVLHPTPRDYIEVLVFGSFAMHRHRARLKALMEQKR</sequence>
<dbReference type="Proteomes" id="UP000240243">
    <property type="component" value="Unassembled WGS sequence"/>
</dbReference>
<accession>A0A2P7R2L9</accession>
<name>A0A2P7R2L9_9GAMM</name>
<evidence type="ECO:0000256" key="1">
    <source>
        <dbReference type="SAM" id="Phobius"/>
    </source>
</evidence>
<dbReference type="Pfam" id="PF06611">
    <property type="entry name" value="DUF1145"/>
    <property type="match status" value="1"/>
</dbReference>
<keyword evidence="3" id="KW-1185">Reference proteome</keyword>
<evidence type="ECO:0000313" key="2">
    <source>
        <dbReference type="EMBL" id="PSJ44448.1"/>
    </source>
</evidence>
<dbReference type="OrthoDB" id="5600833at2"/>
<comment type="caution">
    <text evidence="2">The sequence shown here is derived from an EMBL/GenBank/DDBJ whole genome shotgun (WGS) entry which is preliminary data.</text>
</comment>